<feature type="transmembrane region" description="Helical" evidence="6">
    <location>
        <begin position="415"/>
        <end position="437"/>
    </location>
</feature>
<dbReference type="Pfam" id="PF03772">
    <property type="entry name" value="Competence"/>
    <property type="match status" value="1"/>
</dbReference>
<dbReference type="Pfam" id="PF13567">
    <property type="entry name" value="DUF4131"/>
    <property type="match status" value="1"/>
</dbReference>
<dbReference type="KEGG" id="rli:RLO149_c024370"/>
<dbReference type="Proteomes" id="UP000001353">
    <property type="component" value="Chromosome"/>
</dbReference>
<sequence length="703" mass="73927">MGSVFLASCLSSAVNGGKTVLLARIRSQLLHQRGYLFEWAPVCLAVGIGLYFSLRFEPALAHLAALAGGAVLVLVLSRFLGEAFSPLAIALTLVATGFLLAAHRAHDMSGPVMGWRYYGPIEGRVVNLDRSGSDALRITLDEVALENLRPERTPLRVRISLHGDQSHSVTPAPGMRIMTTGHLSPPGGPVEPGGFDFQRHAWFAQLGAVGYTRVPILAIAPASEGNAGLAVFRVRMAAAEHILNVLPGDTGGFAVAVTTGARSAISQQALDDLRASNLAHLLAISGLHMGLLTAFVFGLIRSILALIPPIALRWPTRKLAAGGALIVASGYLALSGGNVATERAFVMVAVALCAIMVNRRAISLRSVAIAAIIVLVLRPEALLGPGFQMSFAATTALVAVFGFMRDYKIMIGPKWVQPVVAVLLASGISGLATAPVGAAHFNTISHYGLIANLLSVPVMGSVVVPAAVLALCLAPLGLDWLGLWIMGVGLRWILEVGAFVAALDGARSYVAGPGAVVLPMIALGFLWLVLWQGRARLIGVVPVILAFLLWQGTVRPMGLIAENGTLVGVMTENGRALSKPKGAGFIARNWLENDGDATGQVDAAGRWNSGAAGLLPDGGKLMHLSGKRAAAAFEGCGKQDILVSSVELGPSSFDCDVFDPIRLRSVGAVAIHHDKAGLRLVSVRDVTGTRLWTRWRAPKERNQ</sequence>
<dbReference type="AlphaFoldDB" id="F7ZC19"/>
<keyword evidence="5 6" id="KW-0472">Membrane</keyword>
<evidence type="ECO:0000313" key="9">
    <source>
        <dbReference type="EMBL" id="AEI94405.1"/>
    </source>
</evidence>
<feature type="transmembrane region" description="Helical" evidence="6">
    <location>
        <begin position="537"/>
        <end position="554"/>
    </location>
</feature>
<feature type="transmembrane region" description="Helical" evidence="6">
    <location>
        <begin position="449"/>
        <end position="474"/>
    </location>
</feature>
<dbReference type="eggNOG" id="COG0658">
    <property type="taxonomic scope" value="Bacteria"/>
</dbReference>
<feature type="transmembrane region" description="Helical" evidence="6">
    <location>
        <begin position="281"/>
        <end position="307"/>
    </location>
</feature>
<dbReference type="PANTHER" id="PTHR30619">
    <property type="entry name" value="DNA INTERNALIZATION/COMPETENCE PROTEIN COMEC/REC2"/>
    <property type="match status" value="1"/>
</dbReference>
<feature type="transmembrane region" description="Helical" evidence="6">
    <location>
        <begin position="35"/>
        <end position="52"/>
    </location>
</feature>
<proteinExistence type="predicted"/>
<dbReference type="InterPro" id="IPR025405">
    <property type="entry name" value="DUF4131"/>
</dbReference>
<feature type="transmembrane region" description="Helical" evidence="6">
    <location>
        <begin position="59"/>
        <end position="77"/>
    </location>
</feature>
<feature type="domain" description="ComEC/Rec2-related protein" evidence="7">
    <location>
        <begin position="258"/>
        <end position="533"/>
    </location>
</feature>
<dbReference type="OrthoDB" id="9790149at2"/>
<reference evidence="9 10" key="1">
    <citation type="journal article" date="2011" name="BMC Genomics">
        <title>Comparative genome analysis and genome-guided physiological analysis of Roseobacter litoralis.</title>
        <authorList>
            <person name="Kalhoefer D."/>
            <person name="Thole S."/>
            <person name="Voget S."/>
            <person name="Lehmann R."/>
            <person name="Liesegang H."/>
            <person name="Wollher A."/>
            <person name="Daniel R."/>
            <person name="Simon M."/>
            <person name="Brinkhoff T."/>
        </authorList>
    </citation>
    <scope>NUCLEOTIDE SEQUENCE [LARGE SCALE GENOMIC DNA]</scope>
    <source>
        <strain evidence="10">ATCC 49566 / DSM 6996 / JCM 21268 / NBRC 15278 / OCh 149</strain>
    </source>
</reference>
<dbReference type="NCBIfam" id="TIGR00360">
    <property type="entry name" value="ComEC_N-term"/>
    <property type="match status" value="1"/>
</dbReference>
<dbReference type="PANTHER" id="PTHR30619:SF1">
    <property type="entry name" value="RECOMBINATION PROTEIN 2"/>
    <property type="match status" value="1"/>
</dbReference>
<evidence type="ECO:0000259" key="7">
    <source>
        <dbReference type="Pfam" id="PF03772"/>
    </source>
</evidence>
<keyword evidence="4 6" id="KW-1133">Transmembrane helix</keyword>
<dbReference type="InterPro" id="IPR052159">
    <property type="entry name" value="Competence_DNA_uptake"/>
</dbReference>
<dbReference type="EMBL" id="CP002623">
    <property type="protein sequence ID" value="AEI94405.1"/>
    <property type="molecule type" value="Genomic_DNA"/>
</dbReference>
<evidence type="ECO:0000256" key="3">
    <source>
        <dbReference type="ARBA" id="ARBA00022692"/>
    </source>
</evidence>
<organism evidence="9 10">
    <name type="scientific">Roseobacter litoralis (strain ATCC 49566 / DSM 6996 / JCM 21268 / NBRC 15278 / OCh 149)</name>
    <dbReference type="NCBI Taxonomy" id="391595"/>
    <lineage>
        <taxon>Bacteria</taxon>
        <taxon>Pseudomonadati</taxon>
        <taxon>Pseudomonadota</taxon>
        <taxon>Alphaproteobacteria</taxon>
        <taxon>Rhodobacterales</taxon>
        <taxon>Roseobacteraceae</taxon>
        <taxon>Roseobacter</taxon>
    </lineage>
</organism>
<dbReference type="InterPro" id="IPR004477">
    <property type="entry name" value="ComEC_N"/>
</dbReference>
<feature type="transmembrane region" description="Helical" evidence="6">
    <location>
        <begin position="385"/>
        <end position="403"/>
    </location>
</feature>
<keyword evidence="3 6" id="KW-0812">Transmembrane</keyword>
<evidence type="ECO:0000256" key="6">
    <source>
        <dbReference type="SAM" id="Phobius"/>
    </source>
</evidence>
<dbReference type="RefSeq" id="WP_013962328.1">
    <property type="nucleotide sequence ID" value="NC_015730.1"/>
</dbReference>
<evidence type="ECO:0000256" key="1">
    <source>
        <dbReference type="ARBA" id="ARBA00004651"/>
    </source>
</evidence>
<dbReference type="GO" id="GO:0005886">
    <property type="term" value="C:plasma membrane"/>
    <property type="evidence" value="ECO:0007669"/>
    <property type="project" value="UniProtKB-SubCell"/>
</dbReference>
<comment type="subcellular location">
    <subcellularLocation>
        <location evidence="1">Cell membrane</location>
        <topology evidence="1">Multi-pass membrane protein</topology>
    </subcellularLocation>
</comment>
<keyword evidence="10" id="KW-1185">Reference proteome</keyword>
<feature type="transmembrane region" description="Helical" evidence="6">
    <location>
        <begin position="83"/>
        <end position="102"/>
    </location>
</feature>
<feature type="domain" description="DUF4131" evidence="8">
    <location>
        <begin position="59"/>
        <end position="213"/>
    </location>
</feature>
<evidence type="ECO:0000256" key="4">
    <source>
        <dbReference type="ARBA" id="ARBA00022989"/>
    </source>
</evidence>
<gene>
    <name evidence="9" type="ordered locus">RLO149_c024370</name>
</gene>
<feature type="transmembrane region" description="Helical" evidence="6">
    <location>
        <begin position="481"/>
        <end position="503"/>
    </location>
</feature>
<feature type="transmembrane region" description="Helical" evidence="6">
    <location>
        <begin position="362"/>
        <end position="379"/>
    </location>
</feature>
<dbReference type="HOGENOM" id="CLU_011826_1_0_5"/>
<feature type="transmembrane region" description="Helical" evidence="6">
    <location>
        <begin position="319"/>
        <end position="341"/>
    </location>
</feature>
<evidence type="ECO:0000256" key="2">
    <source>
        <dbReference type="ARBA" id="ARBA00022475"/>
    </source>
</evidence>
<name>F7ZC19_ROSLO</name>
<dbReference type="STRING" id="391595.RLO149_c024370"/>
<evidence type="ECO:0000256" key="5">
    <source>
        <dbReference type="ARBA" id="ARBA00023136"/>
    </source>
</evidence>
<feature type="transmembrane region" description="Helical" evidence="6">
    <location>
        <begin position="509"/>
        <end position="530"/>
    </location>
</feature>
<evidence type="ECO:0000313" key="10">
    <source>
        <dbReference type="Proteomes" id="UP000001353"/>
    </source>
</evidence>
<evidence type="ECO:0000259" key="8">
    <source>
        <dbReference type="Pfam" id="PF13567"/>
    </source>
</evidence>
<keyword evidence="2" id="KW-1003">Cell membrane</keyword>
<accession>F7ZC19</accession>
<protein>
    <submittedName>
        <fullName evidence="9">Competence protein ComE-like protein</fullName>
    </submittedName>
</protein>